<keyword evidence="2" id="KW-0472">Membrane</keyword>
<dbReference type="OrthoDB" id="10631778at2759"/>
<accession>A0A9Q8PI70</accession>
<evidence type="ECO:0000313" key="4">
    <source>
        <dbReference type="Proteomes" id="UP000756132"/>
    </source>
</evidence>
<feature type="transmembrane region" description="Helical" evidence="2">
    <location>
        <begin position="331"/>
        <end position="356"/>
    </location>
</feature>
<organism evidence="3 4">
    <name type="scientific">Passalora fulva</name>
    <name type="common">Tomato leaf mold</name>
    <name type="synonym">Cladosporium fulvum</name>
    <dbReference type="NCBI Taxonomy" id="5499"/>
    <lineage>
        <taxon>Eukaryota</taxon>
        <taxon>Fungi</taxon>
        <taxon>Dikarya</taxon>
        <taxon>Ascomycota</taxon>
        <taxon>Pezizomycotina</taxon>
        <taxon>Dothideomycetes</taxon>
        <taxon>Dothideomycetidae</taxon>
        <taxon>Mycosphaerellales</taxon>
        <taxon>Mycosphaerellaceae</taxon>
        <taxon>Fulvia</taxon>
    </lineage>
</organism>
<dbReference type="RefSeq" id="XP_047767260.1">
    <property type="nucleotide sequence ID" value="XM_047910918.1"/>
</dbReference>
<feature type="compositionally biased region" description="Basic and acidic residues" evidence="1">
    <location>
        <begin position="277"/>
        <end position="301"/>
    </location>
</feature>
<dbReference type="GeneID" id="71991648"/>
<keyword evidence="4" id="KW-1185">Reference proteome</keyword>
<keyword evidence="2" id="KW-0812">Transmembrane</keyword>
<evidence type="ECO:0000256" key="1">
    <source>
        <dbReference type="SAM" id="MobiDB-lite"/>
    </source>
</evidence>
<gene>
    <name evidence="3" type="ORF">CLAFUR5_11770</name>
</gene>
<sequence>MTNQRELRRSIRPPSTIAIPKICALNGMMVCHRFYEEAASTWFRVRSIECSDFDHGNLIRASKLIQRNIVSFGFEWQRRLDRCAELKLCAKLRKLRIVVSDRVFDMFEDRLCFVHDFKDDDFFTMKMVQDILDIATIERVEVVPAEPNVISLAQTDEEVAQWHKNVTALQTCVNREIDRVWEEEEAYIENQGYQPEEIVKAPVENSLSDKAVRKLCKSVKKAAKKLDGSTKASTSGKVTLVVKEAKKVQGSTSSTEVLLSGSRDKMSENINHSGKHGMIDIDLSRSPEGPVDNRESGETHDGTPNMTIHEPAKVLAQKQMLQDLSIQDSHYSVVLCFAALMLICSISNSVSLWVLASKL</sequence>
<dbReference type="Proteomes" id="UP000756132">
    <property type="component" value="Chromosome 10"/>
</dbReference>
<dbReference type="AlphaFoldDB" id="A0A9Q8PI70"/>
<feature type="region of interest" description="Disordered" evidence="1">
    <location>
        <begin position="266"/>
        <end position="306"/>
    </location>
</feature>
<dbReference type="EMBL" id="CP090172">
    <property type="protein sequence ID" value="UJO22894.1"/>
    <property type="molecule type" value="Genomic_DNA"/>
</dbReference>
<evidence type="ECO:0000256" key="2">
    <source>
        <dbReference type="SAM" id="Phobius"/>
    </source>
</evidence>
<dbReference type="KEGG" id="ffu:CLAFUR5_11770"/>
<proteinExistence type="predicted"/>
<reference evidence="3" key="1">
    <citation type="submission" date="2021-12" db="EMBL/GenBank/DDBJ databases">
        <authorList>
            <person name="Zaccaron A."/>
            <person name="Stergiopoulos I."/>
        </authorList>
    </citation>
    <scope>NUCLEOTIDE SEQUENCE</scope>
    <source>
        <strain evidence="3">Race5_Kim</strain>
    </source>
</reference>
<reference evidence="3" key="2">
    <citation type="journal article" date="2022" name="Microb. Genom.">
        <title>A chromosome-scale genome assembly of the tomato pathogen Cladosporium fulvum reveals a compartmentalized genome architecture and the presence of a dispensable chromosome.</title>
        <authorList>
            <person name="Zaccaron A.Z."/>
            <person name="Chen L.H."/>
            <person name="Samaras A."/>
            <person name="Stergiopoulos I."/>
        </authorList>
    </citation>
    <scope>NUCLEOTIDE SEQUENCE</scope>
    <source>
        <strain evidence="3">Race5_Kim</strain>
    </source>
</reference>
<evidence type="ECO:0000313" key="3">
    <source>
        <dbReference type="EMBL" id="UJO22894.1"/>
    </source>
</evidence>
<name>A0A9Q8PI70_PASFU</name>
<keyword evidence="2" id="KW-1133">Transmembrane helix</keyword>
<protein>
    <submittedName>
        <fullName evidence="3">Uncharacterized protein</fullName>
    </submittedName>
</protein>